<accession>A0A1V9FUB3</accession>
<keyword evidence="1" id="KW-0378">Hydrolase</keyword>
<dbReference type="GO" id="GO:0005975">
    <property type="term" value="P:carbohydrate metabolic process"/>
    <property type="evidence" value="ECO:0007669"/>
    <property type="project" value="UniProtKB-ARBA"/>
</dbReference>
<dbReference type="OrthoDB" id="8727830at2"/>
<dbReference type="Gene3D" id="1.20.58.2150">
    <property type="match status" value="1"/>
</dbReference>
<protein>
    <recommendedName>
        <fullName evidence="4">Gylcosyl hydrolase 115 C-terminal domain-containing protein</fullName>
    </recommendedName>
</protein>
<dbReference type="STRING" id="1703345.A3860_30940"/>
<comment type="caution">
    <text evidence="5">The sequence shown here is derived from an EMBL/GenBank/DDBJ whole genome shotgun (WGS) entry which is preliminary data.</text>
</comment>
<evidence type="ECO:0000256" key="1">
    <source>
        <dbReference type="ARBA" id="ARBA00022801"/>
    </source>
</evidence>
<feature type="signal peptide" evidence="3">
    <location>
        <begin position="1"/>
        <end position="23"/>
    </location>
</feature>
<evidence type="ECO:0000259" key="4">
    <source>
        <dbReference type="Pfam" id="PF17829"/>
    </source>
</evidence>
<keyword evidence="6" id="KW-1185">Reference proteome</keyword>
<dbReference type="PANTHER" id="PTHR37842:SF2">
    <property type="entry name" value="GYLCOSYL HYDROLASE 115 C-TERMINAL DOMAIN-CONTAINING PROTEIN"/>
    <property type="match status" value="1"/>
</dbReference>
<dbReference type="PANTHER" id="PTHR37842">
    <property type="match status" value="1"/>
</dbReference>
<reference evidence="5 6" key="1">
    <citation type="submission" date="2016-03" db="EMBL/GenBank/DDBJ databases">
        <title>Niastella vici sp. nov., isolated from farmland soil.</title>
        <authorList>
            <person name="Chen L."/>
            <person name="Wang D."/>
            <person name="Yang S."/>
            <person name="Wang G."/>
        </authorList>
    </citation>
    <scope>NUCLEOTIDE SEQUENCE [LARGE SCALE GENOMIC DNA]</scope>
    <source>
        <strain evidence="5 6">DJ57</strain>
    </source>
</reference>
<dbReference type="EMBL" id="LVYD01000055">
    <property type="protein sequence ID" value="OQP61898.1"/>
    <property type="molecule type" value="Genomic_DNA"/>
</dbReference>
<feature type="domain" description="Gylcosyl hydrolase 115 C-terminal" evidence="4">
    <location>
        <begin position="795"/>
        <end position="969"/>
    </location>
</feature>
<dbReference type="Gene3D" id="3.20.20.520">
    <property type="entry name" value="Glycosyl hydrolase family 115"/>
    <property type="match status" value="1"/>
</dbReference>
<dbReference type="InterPro" id="IPR029018">
    <property type="entry name" value="Hex-like_dom2"/>
</dbReference>
<keyword evidence="2" id="KW-0175">Coiled coil</keyword>
<dbReference type="Proteomes" id="UP000192796">
    <property type="component" value="Unassembled WGS sequence"/>
</dbReference>
<dbReference type="Pfam" id="PF15979">
    <property type="entry name" value="Glyco_hydro_115"/>
    <property type="match status" value="1"/>
</dbReference>
<name>A0A1V9FUB3_9BACT</name>
<dbReference type="AlphaFoldDB" id="A0A1V9FUB3"/>
<keyword evidence="3" id="KW-0732">Signal</keyword>
<organism evidence="5 6">
    <name type="scientific">Niastella vici</name>
    <dbReference type="NCBI Taxonomy" id="1703345"/>
    <lineage>
        <taxon>Bacteria</taxon>
        <taxon>Pseudomonadati</taxon>
        <taxon>Bacteroidota</taxon>
        <taxon>Chitinophagia</taxon>
        <taxon>Chitinophagales</taxon>
        <taxon>Chitinophagaceae</taxon>
        <taxon>Niastella</taxon>
    </lineage>
</organism>
<evidence type="ECO:0000256" key="3">
    <source>
        <dbReference type="SAM" id="SignalP"/>
    </source>
</evidence>
<dbReference type="InterPro" id="IPR042301">
    <property type="entry name" value="GH115_sf"/>
</dbReference>
<gene>
    <name evidence="5" type="ORF">A3860_30940</name>
</gene>
<feature type="chain" id="PRO_5012596482" description="Gylcosyl hydrolase 115 C-terminal domain-containing protein" evidence="3">
    <location>
        <begin position="24"/>
        <end position="982"/>
    </location>
</feature>
<dbReference type="RefSeq" id="WP_081150401.1">
    <property type="nucleotide sequence ID" value="NZ_LVYD01000055.1"/>
</dbReference>
<evidence type="ECO:0000313" key="5">
    <source>
        <dbReference type="EMBL" id="OQP61898.1"/>
    </source>
</evidence>
<dbReference type="Pfam" id="PF17829">
    <property type="entry name" value="GH115_C"/>
    <property type="match status" value="1"/>
</dbReference>
<proteinExistence type="predicted"/>
<feature type="coiled-coil region" evidence="2">
    <location>
        <begin position="546"/>
        <end position="573"/>
    </location>
</feature>
<evidence type="ECO:0000313" key="6">
    <source>
        <dbReference type="Proteomes" id="UP000192796"/>
    </source>
</evidence>
<dbReference type="InterPro" id="IPR041437">
    <property type="entry name" value="GH115_C"/>
</dbReference>
<dbReference type="GO" id="GO:0016787">
    <property type="term" value="F:hydrolase activity"/>
    <property type="evidence" value="ECO:0007669"/>
    <property type="project" value="UniProtKB-KW"/>
</dbReference>
<dbReference type="InterPro" id="IPR031924">
    <property type="entry name" value="GH115"/>
</dbReference>
<dbReference type="Gene3D" id="3.30.379.10">
    <property type="entry name" value="Chitobiase/beta-hexosaminidase domain 2-like"/>
    <property type="match status" value="1"/>
</dbReference>
<sequence length="982" mass="110785">MNIADRSSLFLFLLLLFASAGSAQDFSFTDKEKGLQILYSPQGSKLDSVAAHLLANDIKLATGSLPPVITDKAQAAGNVIIIGNIASAFIQQFTGNSSSMVNSLKGKWECYGMKAIDKPDNKIAKALVVAGSDMRGTAYGVFSLSEKLGVSPWYWWADVPVKQQKELIIQQPEFIAEPPGVKYRGIFINDEDWGLQPWAAKTFEPETGDIGPKTYAKVFELLLRLKANLIWPAMHPSTKAFFSYPENVKVAEAYGIVIGSSHAEPMLRNNVGEWDEKTMGPFNYITNKEKVSQYWESRVKESTGIDAIYSMGMRGVHDSGMEGVKNAKEAVPLLEQIIKDQRGLLEKYRGKKADSIPQAFTAYKEVLDIYDNGLKIPDDITLVWPDDNYGYIQRLNNEAEKARSGGSGVYYHASYWGRPHDYLWLNSTHPGLMREEMIKAFKTGADKIWILNVGDIKPLEYNIGLFLDMAYDPTRFREDSSVKPYLDHWLTALSGKDQAQGIGDVLWQYYQLAFERRPEFMGWSRTEPTTQTTTTRYNHFYYGDEAQRRIEQYEELEMKVKALRLKITGEQAAAYYQLVYYPVMCASWMNKKFLYRDKAIFYAKQNRLSAREYAERSKAMYDSIVKETDYYNNGLAGGKWKNIMSMKPRNLPVYREPVIPEITIDGSAGWSIAPEGFVTKDSSLPGVTNAMALPAFDNLNQQRYFIDVFLNDKKPVTWRATPSQNWIRLSYSNGSLSANPGKSQVRIWVTIDWDKAPVGEKLSGNIIFKAGSKEVKVEVPGRQLLKPVAGNTNEYIENNGYVSLFAADYTRKQNKKGSCNWAYISDLGYTGKTLQALPISIKSESLVTDPEVLKRDHSCVEYDFNTFTATKPEVHVFTLPTHPLNNSCSMRYAVSIDDGPLTVVDFKTIGRSEEWKNNVLSNRAERTIQLPYLQNGRHTLKVYCIDPGVILDEISIDLGGLMKSYSTIPETKPAPMQGVPSH</sequence>
<evidence type="ECO:0000256" key="2">
    <source>
        <dbReference type="SAM" id="Coils"/>
    </source>
</evidence>
<dbReference type="Gene3D" id="2.60.120.1620">
    <property type="match status" value="1"/>
</dbReference>